<feature type="transmembrane region" description="Helical" evidence="8">
    <location>
        <begin position="254"/>
        <end position="285"/>
    </location>
</feature>
<dbReference type="GO" id="GO:0005460">
    <property type="term" value="F:UDP-glucose transmembrane transporter activity"/>
    <property type="evidence" value="ECO:0007669"/>
    <property type="project" value="TreeGrafter"/>
</dbReference>
<dbReference type="WBParaSite" id="SSLN_0000061701-mRNA-1">
    <property type="protein sequence ID" value="SSLN_0000061701-mRNA-1"/>
    <property type="gene ID" value="SSLN_0000061701"/>
</dbReference>
<feature type="transmembrane region" description="Helical" evidence="8">
    <location>
        <begin position="219"/>
        <end position="242"/>
    </location>
</feature>
<comment type="similarity">
    <text evidence="2">Belongs to the nucleotide-sugar transporter family. SLC35B subfamily.</text>
</comment>
<dbReference type="GO" id="GO:0005459">
    <property type="term" value="F:UDP-galactose transmembrane transporter activity"/>
    <property type="evidence" value="ECO:0007669"/>
    <property type="project" value="TreeGrafter"/>
</dbReference>
<keyword evidence="6 8" id="KW-1133">Transmembrane helix</keyword>
<name>A0A183S8P2_SCHSO</name>
<dbReference type="InterPro" id="IPR013657">
    <property type="entry name" value="SCL35B1-4/HUT1"/>
</dbReference>
<evidence type="ECO:0000256" key="3">
    <source>
        <dbReference type="ARBA" id="ARBA00022448"/>
    </source>
</evidence>
<feature type="transmembrane region" description="Helical" evidence="8">
    <location>
        <begin position="155"/>
        <end position="175"/>
    </location>
</feature>
<reference evidence="9" key="1">
    <citation type="submission" date="2016-06" db="UniProtKB">
        <authorList>
            <consortium name="WormBaseParasite"/>
        </authorList>
    </citation>
    <scope>IDENTIFICATION</scope>
</reference>
<keyword evidence="7 8" id="KW-0472">Membrane</keyword>
<dbReference type="InterPro" id="IPR037185">
    <property type="entry name" value="EmrE-like"/>
</dbReference>
<dbReference type="GO" id="GO:0000139">
    <property type="term" value="C:Golgi membrane"/>
    <property type="evidence" value="ECO:0007669"/>
    <property type="project" value="TreeGrafter"/>
</dbReference>
<dbReference type="PANTHER" id="PTHR10778:SF10">
    <property type="entry name" value="SOLUTE CARRIER FAMILY 35 MEMBER B1"/>
    <property type="match status" value="1"/>
</dbReference>
<organism evidence="9">
    <name type="scientific">Schistocephalus solidus</name>
    <name type="common">Tapeworm</name>
    <dbReference type="NCBI Taxonomy" id="70667"/>
    <lineage>
        <taxon>Eukaryota</taxon>
        <taxon>Metazoa</taxon>
        <taxon>Spiralia</taxon>
        <taxon>Lophotrochozoa</taxon>
        <taxon>Platyhelminthes</taxon>
        <taxon>Cestoda</taxon>
        <taxon>Eucestoda</taxon>
        <taxon>Diphyllobothriidea</taxon>
        <taxon>Diphyllobothriidae</taxon>
        <taxon>Schistocephalus</taxon>
    </lineage>
</organism>
<evidence type="ECO:0000256" key="4">
    <source>
        <dbReference type="ARBA" id="ARBA00022692"/>
    </source>
</evidence>
<evidence type="ECO:0000256" key="5">
    <source>
        <dbReference type="ARBA" id="ARBA00022824"/>
    </source>
</evidence>
<accession>A0A183S8P2</accession>
<feature type="transmembrane region" description="Helical" evidence="8">
    <location>
        <begin position="43"/>
        <end position="62"/>
    </location>
</feature>
<feature type="transmembrane region" description="Helical" evidence="8">
    <location>
        <begin position="187"/>
        <end position="207"/>
    </location>
</feature>
<evidence type="ECO:0000256" key="8">
    <source>
        <dbReference type="SAM" id="Phobius"/>
    </source>
</evidence>
<dbReference type="PANTHER" id="PTHR10778">
    <property type="entry name" value="SOLUTE CARRIER FAMILY 35 MEMBER B"/>
    <property type="match status" value="1"/>
</dbReference>
<dbReference type="SUPFAM" id="SSF103481">
    <property type="entry name" value="Multidrug resistance efflux transporter EmrE"/>
    <property type="match status" value="2"/>
</dbReference>
<sequence length="313" mass="35356">LAFLIFCALGVFFSYFIYGLLQETITKTRYGLRRIEFTYIKPMLFVQCLINALFAQAALRYWREKRSTISQKSYALCGLSYIGAMFSSNASLRFVSYPTQVIGKSIKPIPVMLLSVLWAKQRYPLKKYIFVGLITTGVVMFMYKEGTSVQSKTNFGWGELLLVSLYSFLSIFFSTFARLTNSKIDPLFFILLSIVILLTGEVMPFVAFVRRFPNVASNILLFGIVSAIGQMFIYTTIVHFGPLMCSIITTTRKFFTVLASVVIFGHALSRLQMLGAALVFTGLLADQVYGKSKKRPNAEPAYHKVASWSELNL</sequence>
<proteinExistence type="inferred from homology"/>
<evidence type="ECO:0000256" key="6">
    <source>
        <dbReference type="ARBA" id="ARBA00022989"/>
    </source>
</evidence>
<dbReference type="Pfam" id="PF08449">
    <property type="entry name" value="UAA"/>
    <property type="match status" value="1"/>
</dbReference>
<keyword evidence="4 8" id="KW-0812">Transmembrane</keyword>
<evidence type="ECO:0000313" key="9">
    <source>
        <dbReference type="WBParaSite" id="SSLN_0000061701-mRNA-1"/>
    </source>
</evidence>
<dbReference type="AlphaFoldDB" id="A0A183S8P2"/>
<keyword evidence="3" id="KW-0813">Transport</keyword>
<comment type="subcellular location">
    <subcellularLocation>
        <location evidence="1">Endoplasmic reticulum membrane</location>
        <topology evidence="1">Multi-pass membrane protein</topology>
    </subcellularLocation>
</comment>
<evidence type="ECO:0000256" key="2">
    <source>
        <dbReference type="ARBA" id="ARBA00010694"/>
    </source>
</evidence>
<feature type="transmembrane region" description="Helical" evidence="8">
    <location>
        <begin position="125"/>
        <end position="143"/>
    </location>
</feature>
<dbReference type="GO" id="GO:0005789">
    <property type="term" value="C:endoplasmic reticulum membrane"/>
    <property type="evidence" value="ECO:0007669"/>
    <property type="project" value="UniProtKB-SubCell"/>
</dbReference>
<evidence type="ECO:0000256" key="1">
    <source>
        <dbReference type="ARBA" id="ARBA00004477"/>
    </source>
</evidence>
<keyword evidence="5" id="KW-0256">Endoplasmic reticulum</keyword>
<evidence type="ECO:0000256" key="7">
    <source>
        <dbReference type="ARBA" id="ARBA00023136"/>
    </source>
</evidence>
<protein>
    <submittedName>
        <fullName evidence="9">Solute carrier family 35 member B1</fullName>
    </submittedName>
</protein>